<dbReference type="EMBL" id="DTKL01000069">
    <property type="protein sequence ID" value="HGY95203.1"/>
    <property type="molecule type" value="Genomic_DNA"/>
</dbReference>
<sequence length="354" mass="39586">MKMNEYITLGRSGLRVSPLCLGTMTFGNDRWGSADEESRAIFDRYVEAGGNFVDTADGYAVGQSETVLGRFVAERKLRDRLVVATKFTFGAEEGNPNAGGNGRKNVYRALDGSLRRLGMDYVDLYWMHAWDKVTPVEEVIETLSDLIRAGKIRYYAFSDVPAWYVARAVTLAECHGVAKPVALQLEYSLVERTIEREHIPAAQELGLAICPWSPLASGFLSGKYRRDKSTEEGKSRLDVLKNAANPVFDKFTERNWKIVDVLQRASTATGYSMAQVALHWVATRPGVTSTLIGATRRQQLEDNLAALEIALPAEWREELDRASALEPAHPYMFFDRLLQDRVHGGVAVHKWPRG</sequence>
<accession>A0A7V5CTR6</accession>
<dbReference type="PANTHER" id="PTHR43364:SF4">
    <property type="entry name" value="NAD(P)-LINKED OXIDOREDUCTASE SUPERFAMILY PROTEIN"/>
    <property type="match status" value="1"/>
</dbReference>
<dbReference type="AlphaFoldDB" id="A0A7V5CTR6"/>
<name>A0A7V5CTR6_9BACT</name>
<dbReference type="PANTHER" id="PTHR43364">
    <property type="entry name" value="NADH-SPECIFIC METHYLGLYOXAL REDUCTASE-RELATED"/>
    <property type="match status" value="1"/>
</dbReference>
<dbReference type="CDD" id="cd19080">
    <property type="entry name" value="AKR_AKR9A_9B"/>
    <property type="match status" value="1"/>
</dbReference>
<dbReference type="GO" id="GO:0016491">
    <property type="term" value="F:oxidoreductase activity"/>
    <property type="evidence" value="ECO:0007669"/>
    <property type="project" value="UniProtKB-KW"/>
</dbReference>
<dbReference type="FunFam" id="3.20.20.100:FF:000004">
    <property type="entry name" value="Oxidoreductase, aldo/keto reductase"/>
    <property type="match status" value="1"/>
</dbReference>
<dbReference type="InterPro" id="IPR050523">
    <property type="entry name" value="AKR_Detox_Biosynth"/>
</dbReference>
<protein>
    <submittedName>
        <fullName evidence="3">Aldo/keto reductase</fullName>
    </submittedName>
</protein>
<dbReference type="GO" id="GO:0005829">
    <property type="term" value="C:cytosol"/>
    <property type="evidence" value="ECO:0007669"/>
    <property type="project" value="TreeGrafter"/>
</dbReference>
<dbReference type="Gene3D" id="3.20.20.100">
    <property type="entry name" value="NADP-dependent oxidoreductase domain"/>
    <property type="match status" value="1"/>
</dbReference>
<dbReference type="Pfam" id="PF00248">
    <property type="entry name" value="Aldo_ket_red"/>
    <property type="match status" value="1"/>
</dbReference>
<dbReference type="SUPFAM" id="SSF51430">
    <property type="entry name" value="NAD(P)-linked oxidoreductase"/>
    <property type="match status" value="1"/>
</dbReference>
<evidence type="ECO:0000256" key="1">
    <source>
        <dbReference type="ARBA" id="ARBA00023002"/>
    </source>
</evidence>
<organism evidence="3">
    <name type="scientific">Acidobacterium capsulatum</name>
    <dbReference type="NCBI Taxonomy" id="33075"/>
    <lineage>
        <taxon>Bacteria</taxon>
        <taxon>Pseudomonadati</taxon>
        <taxon>Acidobacteriota</taxon>
        <taxon>Terriglobia</taxon>
        <taxon>Terriglobales</taxon>
        <taxon>Acidobacteriaceae</taxon>
        <taxon>Acidobacterium</taxon>
    </lineage>
</organism>
<keyword evidence="1" id="KW-0560">Oxidoreductase</keyword>
<comment type="caution">
    <text evidence="3">The sequence shown here is derived from an EMBL/GenBank/DDBJ whole genome shotgun (WGS) entry which is preliminary data.</text>
</comment>
<dbReference type="InterPro" id="IPR023210">
    <property type="entry name" value="NADP_OxRdtase_dom"/>
</dbReference>
<reference evidence="3" key="1">
    <citation type="journal article" date="2020" name="mSystems">
        <title>Genome- and Community-Level Interaction Insights into Carbon Utilization and Element Cycling Functions of Hydrothermarchaeota in Hydrothermal Sediment.</title>
        <authorList>
            <person name="Zhou Z."/>
            <person name="Liu Y."/>
            <person name="Xu W."/>
            <person name="Pan J."/>
            <person name="Luo Z.H."/>
            <person name="Li M."/>
        </authorList>
    </citation>
    <scope>NUCLEOTIDE SEQUENCE [LARGE SCALE GENOMIC DNA]</scope>
    <source>
        <strain evidence="3">SpSt-855</strain>
    </source>
</reference>
<gene>
    <name evidence="3" type="ORF">ENW50_11050</name>
</gene>
<evidence type="ECO:0000313" key="3">
    <source>
        <dbReference type="EMBL" id="HGY95203.1"/>
    </source>
</evidence>
<proteinExistence type="predicted"/>
<dbReference type="InterPro" id="IPR036812">
    <property type="entry name" value="NAD(P)_OxRdtase_dom_sf"/>
</dbReference>
<evidence type="ECO:0000259" key="2">
    <source>
        <dbReference type="Pfam" id="PF00248"/>
    </source>
</evidence>
<feature type="domain" description="NADP-dependent oxidoreductase" evidence="2">
    <location>
        <begin position="18"/>
        <end position="322"/>
    </location>
</feature>